<feature type="region of interest" description="Disordered" evidence="3">
    <location>
        <begin position="246"/>
        <end position="342"/>
    </location>
</feature>
<dbReference type="PANTHER" id="PTHR10223:SF0">
    <property type="entry name" value="26S PROTEASOME NON-ATPASE REGULATORY SUBUNIT 4"/>
    <property type="match status" value="1"/>
</dbReference>
<evidence type="ECO:0000313" key="5">
    <source>
        <dbReference type="EMBL" id="GJE83949.1"/>
    </source>
</evidence>
<evidence type="ECO:0000256" key="1">
    <source>
        <dbReference type="ARBA" id="ARBA00005574"/>
    </source>
</evidence>
<accession>A0A9P3L6Y1</accession>
<dbReference type="Gene3D" id="1.10.287.3990">
    <property type="match status" value="1"/>
</dbReference>
<feature type="domain" description="VWFA" evidence="4">
    <location>
        <begin position="5"/>
        <end position="195"/>
    </location>
</feature>
<name>A0A9P3L6Y1_9APHY</name>
<dbReference type="AlphaFoldDB" id="A0A9P3L6Y1"/>
<dbReference type="SMART" id="SM00327">
    <property type="entry name" value="VWA"/>
    <property type="match status" value="1"/>
</dbReference>
<dbReference type="FunFam" id="3.40.50.410:FF:000005">
    <property type="entry name" value="26S proteasome non-ATPase regulatory subunit 4"/>
    <property type="match status" value="1"/>
</dbReference>
<dbReference type="GO" id="GO:0008540">
    <property type="term" value="C:proteasome regulatory particle, base subcomplex"/>
    <property type="evidence" value="ECO:0007669"/>
    <property type="project" value="TreeGrafter"/>
</dbReference>
<dbReference type="Gene3D" id="3.40.50.410">
    <property type="entry name" value="von Willebrand factor, type A domain"/>
    <property type="match status" value="1"/>
</dbReference>
<evidence type="ECO:0000256" key="3">
    <source>
        <dbReference type="SAM" id="MobiDB-lite"/>
    </source>
</evidence>
<feature type="compositionally biased region" description="Low complexity" evidence="3">
    <location>
        <begin position="249"/>
        <end position="284"/>
    </location>
</feature>
<dbReference type="CDD" id="cd01452">
    <property type="entry name" value="VWA_26S_proteasome_subunit"/>
    <property type="match status" value="1"/>
</dbReference>
<comment type="similarity">
    <text evidence="1">Belongs to the proteasome subunit S5A family.</text>
</comment>
<evidence type="ECO:0000313" key="6">
    <source>
        <dbReference type="Proteomes" id="UP000703269"/>
    </source>
</evidence>
<dbReference type="InterPro" id="IPR027040">
    <property type="entry name" value="PSMD4"/>
</dbReference>
<keyword evidence="6" id="KW-1185">Reference proteome</keyword>
<comment type="caution">
    <text evidence="5">The sequence shown here is derived from an EMBL/GenBank/DDBJ whole genome shotgun (WGS) entry which is preliminary data.</text>
</comment>
<dbReference type="GO" id="GO:0005829">
    <property type="term" value="C:cytosol"/>
    <property type="evidence" value="ECO:0007669"/>
    <property type="project" value="TreeGrafter"/>
</dbReference>
<evidence type="ECO:0000256" key="2">
    <source>
        <dbReference type="ARBA" id="ARBA00022942"/>
    </source>
</evidence>
<dbReference type="EMBL" id="BPQB01000001">
    <property type="protein sequence ID" value="GJE83949.1"/>
    <property type="molecule type" value="Genomic_DNA"/>
</dbReference>
<dbReference type="GO" id="GO:0036435">
    <property type="term" value="F:K48-linked polyubiquitin modification-dependent protein binding"/>
    <property type="evidence" value="ECO:0007669"/>
    <property type="project" value="UniProtKB-ARBA"/>
</dbReference>
<dbReference type="InterPro" id="IPR003903">
    <property type="entry name" value="UIM_dom"/>
</dbReference>
<dbReference type="OrthoDB" id="1731724at2759"/>
<dbReference type="InterPro" id="IPR002035">
    <property type="entry name" value="VWF_A"/>
</dbReference>
<keyword evidence="2 5" id="KW-0647">Proteasome</keyword>
<dbReference type="GO" id="GO:0005634">
    <property type="term" value="C:nucleus"/>
    <property type="evidence" value="ECO:0007669"/>
    <property type="project" value="TreeGrafter"/>
</dbReference>
<evidence type="ECO:0000259" key="4">
    <source>
        <dbReference type="PROSITE" id="PS50234"/>
    </source>
</evidence>
<reference evidence="5 6" key="1">
    <citation type="submission" date="2021-08" db="EMBL/GenBank/DDBJ databases">
        <title>Draft Genome Sequence of Phanerochaete sordida strain YK-624.</title>
        <authorList>
            <person name="Mori T."/>
            <person name="Dohra H."/>
            <person name="Suzuki T."/>
            <person name="Kawagishi H."/>
            <person name="Hirai H."/>
        </authorList>
    </citation>
    <scope>NUCLEOTIDE SEQUENCE [LARGE SCALE GENOMIC DNA]</scope>
    <source>
        <strain evidence="5 6">YK-624</strain>
    </source>
</reference>
<dbReference type="SMART" id="SM00726">
    <property type="entry name" value="UIM"/>
    <property type="match status" value="3"/>
</dbReference>
<gene>
    <name evidence="5" type="ORF">PsYK624_000220</name>
</gene>
<dbReference type="Proteomes" id="UP000703269">
    <property type="component" value="Unassembled WGS sequence"/>
</dbReference>
<organism evidence="5 6">
    <name type="scientific">Phanerochaete sordida</name>
    <dbReference type="NCBI Taxonomy" id="48140"/>
    <lineage>
        <taxon>Eukaryota</taxon>
        <taxon>Fungi</taxon>
        <taxon>Dikarya</taxon>
        <taxon>Basidiomycota</taxon>
        <taxon>Agaricomycotina</taxon>
        <taxon>Agaricomycetes</taxon>
        <taxon>Polyporales</taxon>
        <taxon>Phanerochaetaceae</taxon>
        <taxon>Phanerochaete</taxon>
    </lineage>
</organism>
<protein>
    <submittedName>
        <fullName evidence="5">26S proteasome regulatory subunit rpn10</fullName>
    </submittedName>
</protein>
<dbReference type="Pfam" id="PF02809">
    <property type="entry name" value="UIM"/>
    <property type="match status" value="3"/>
</dbReference>
<dbReference type="PROSITE" id="PS50234">
    <property type="entry name" value="VWFA"/>
    <property type="match status" value="1"/>
</dbReference>
<dbReference type="Pfam" id="PF13519">
    <property type="entry name" value="VWA_2"/>
    <property type="match status" value="1"/>
</dbReference>
<dbReference type="SUPFAM" id="SSF53300">
    <property type="entry name" value="vWA-like"/>
    <property type="match status" value="1"/>
</dbReference>
<dbReference type="PROSITE" id="PS50330">
    <property type="entry name" value="UIM"/>
    <property type="match status" value="2"/>
</dbReference>
<feature type="compositionally biased region" description="Basic and acidic residues" evidence="3">
    <location>
        <begin position="332"/>
        <end position="342"/>
    </location>
</feature>
<sequence>MPLEATMIIIDTSEYMRNGDYQPARFEAQADAVNMVFQTKVDSNPENLVGLMTMSGKGPEVLATNTKEQGQILNALHAAQSKVGGTADIPTAISVAQLALKHRQNKNLRQRIIVFIGSPLVDQGADEKNMVRLAKKLKKNSVAVDIVAFGEAVDDAYAGVLKAFIENVSQGENSHLVTVAPGPHLLSDMIISSPVLAGDRGIPEEMLAETGGAAAGAAGGFEFGVDPSLDPELAMALRMSMEEEQARQAAAAAASSSGGSGSAPAETASAQAASAPEPASVPAEPTEDEEDAMLRQALAMSQGQDVEMQGEGDEDISEEEAIARAIEMSMKPQEEQENKDKK</sequence>
<dbReference type="GO" id="GO:0043161">
    <property type="term" value="P:proteasome-mediated ubiquitin-dependent protein catabolic process"/>
    <property type="evidence" value="ECO:0007669"/>
    <property type="project" value="TreeGrafter"/>
</dbReference>
<feature type="compositionally biased region" description="Acidic residues" evidence="3">
    <location>
        <begin position="308"/>
        <end position="320"/>
    </location>
</feature>
<proteinExistence type="inferred from homology"/>
<dbReference type="InterPro" id="IPR036465">
    <property type="entry name" value="vWFA_dom_sf"/>
</dbReference>
<dbReference type="PANTHER" id="PTHR10223">
    <property type="entry name" value="26S PROTEASOME NON-ATPASE REGULATORY SUBUNIT 4"/>
    <property type="match status" value="1"/>
</dbReference>